<dbReference type="InterPro" id="IPR036677">
    <property type="entry name" value="EutN_CcmL_sf"/>
</dbReference>
<dbReference type="Proteomes" id="UP000306509">
    <property type="component" value="Unassembled WGS sequence"/>
</dbReference>
<evidence type="ECO:0000313" key="5">
    <source>
        <dbReference type="Proteomes" id="UP000306509"/>
    </source>
</evidence>
<keyword evidence="3" id="KW-1283">Bacterial microcompartment</keyword>
<accession>A0A4U8QBN5</accession>
<evidence type="ECO:0000256" key="3">
    <source>
        <dbReference type="ARBA" id="ARBA00024446"/>
    </source>
</evidence>
<sequence>MEIGKVIGNVWATKKDEGINGQKLLVIDIMKRSRQEDESFIVAADVIGAGVGDMVLVCRGNPARMVVGDGKTPIDAAVIGIIDSLDIQESANNNGGVQNGHQ</sequence>
<dbReference type="Gene3D" id="2.40.50.220">
    <property type="entry name" value="EutN/Ccml"/>
    <property type="match status" value="1"/>
</dbReference>
<comment type="caution">
    <text evidence="4">The sequence shown here is derived from an EMBL/GenBank/DDBJ whole genome shotgun (WGS) entry which is preliminary data.</text>
</comment>
<proteinExistence type="predicted"/>
<organism evidence="4 5">
    <name type="scientific">Robinsoniella peoriensis</name>
    <dbReference type="NCBI Taxonomy" id="180332"/>
    <lineage>
        <taxon>Bacteria</taxon>
        <taxon>Bacillati</taxon>
        <taxon>Bacillota</taxon>
        <taxon>Clostridia</taxon>
        <taxon>Lachnospirales</taxon>
        <taxon>Lachnospiraceae</taxon>
        <taxon>Robinsoniella</taxon>
    </lineage>
</organism>
<gene>
    <name evidence="4" type="primary">ccmL</name>
    <name evidence="4" type="ORF">DSM106044_00620</name>
</gene>
<name>A0A4U8QBN5_9FIRM</name>
<reference evidence="4 5" key="1">
    <citation type="journal article" date="2019" name="Anaerobe">
        <title>Detection of Robinsoniella peoriensis in multiple bone samples of a trauma patient.</title>
        <authorList>
            <person name="Schrottner P."/>
            <person name="Hartwich K."/>
            <person name="Bunk B."/>
            <person name="Schober I."/>
            <person name="Helbig S."/>
            <person name="Rudolph W.W."/>
            <person name="Gunzer F."/>
        </authorList>
    </citation>
    <scope>NUCLEOTIDE SEQUENCE [LARGE SCALE GENOMIC DNA]</scope>
    <source>
        <strain evidence="4 5">DSM 106044</strain>
    </source>
</reference>
<dbReference type="CDD" id="cd01614">
    <property type="entry name" value="EutN_CcmL"/>
    <property type="match status" value="1"/>
</dbReference>
<protein>
    <submittedName>
        <fullName evidence="4">Carbon dioxide concentrating mechanism protein CcmL</fullName>
    </submittedName>
</protein>
<comment type="subcellular location">
    <subcellularLocation>
        <location evidence="1">Carboxysome</location>
    </subcellularLocation>
</comment>
<evidence type="ECO:0000313" key="4">
    <source>
        <dbReference type="EMBL" id="TLD02490.1"/>
    </source>
</evidence>
<dbReference type="Pfam" id="PF03319">
    <property type="entry name" value="EutN_CcmL"/>
    <property type="match status" value="1"/>
</dbReference>
<keyword evidence="5" id="KW-1185">Reference proteome</keyword>
<dbReference type="PROSITE" id="PS51932">
    <property type="entry name" value="BMV"/>
    <property type="match status" value="1"/>
</dbReference>
<dbReference type="AlphaFoldDB" id="A0A4U8QBN5"/>
<dbReference type="OrthoDB" id="196195at2"/>
<dbReference type="EMBL" id="QGQD01000014">
    <property type="protein sequence ID" value="TLD02490.1"/>
    <property type="molecule type" value="Genomic_DNA"/>
</dbReference>
<dbReference type="SUPFAM" id="SSF159133">
    <property type="entry name" value="EutN/CcmL-like"/>
    <property type="match status" value="1"/>
</dbReference>
<evidence type="ECO:0000256" key="2">
    <source>
        <dbReference type="ARBA" id="ARBA00023669"/>
    </source>
</evidence>
<dbReference type="STRING" id="180332.GCA_000797495_03157"/>
<dbReference type="InterPro" id="IPR004992">
    <property type="entry name" value="EutN_CcmL"/>
</dbReference>
<keyword evidence="2" id="KW-1282">Carboxysome</keyword>
<dbReference type="GO" id="GO:0031470">
    <property type="term" value="C:carboxysome"/>
    <property type="evidence" value="ECO:0007669"/>
    <property type="project" value="UniProtKB-SubCell"/>
</dbReference>
<dbReference type="PANTHER" id="PTHR36539">
    <property type="entry name" value="ETHANOLAMINE UTILIZATION PROTEIN EUTN"/>
    <property type="match status" value="1"/>
</dbReference>
<dbReference type="RefSeq" id="WP_044289731.1">
    <property type="nucleotide sequence ID" value="NZ_CABMJZ010000051.1"/>
</dbReference>
<evidence type="ECO:0000256" key="1">
    <source>
        <dbReference type="ARBA" id="ARBA00023587"/>
    </source>
</evidence>